<keyword evidence="4" id="KW-0997">Cell inner membrane</keyword>
<dbReference type="GO" id="GO:0055085">
    <property type="term" value="P:transmembrane transport"/>
    <property type="evidence" value="ECO:0007669"/>
    <property type="project" value="InterPro"/>
</dbReference>
<dbReference type="AlphaFoldDB" id="A0AA41BVG9"/>
<dbReference type="SUPFAM" id="SSF161098">
    <property type="entry name" value="MetI-like"/>
    <property type="match status" value="1"/>
</dbReference>
<evidence type="ECO:0000313" key="10">
    <source>
        <dbReference type="EMBL" id="MBF6635986.1"/>
    </source>
</evidence>
<feature type="transmembrane region" description="Helical" evidence="8">
    <location>
        <begin position="99"/>
        <end position="121"/>
    </location>
</feature>
<dbReference type="RefSeq" id="WP_084983393.1">
    <property type="nucleotide sequence ID" value="NZ_CBCSCF010000020.1"/>
</dbReference>
<protein>
    <submittedName>
        <fullName evidence="10 11">ABC transporter permease</fullName>
    </submittedName>
</protein>
<evidence type="ECO:0000256" key="6">
    <source>
        <dbReference type="ARBA" id="ARBA00022989"/>
    </source>
</evidence>
<keyword evidence="5 8" id="KW-0812">Transmembrane</keyword>
<reference evidence="11" key="1">
    <citation type="submission" date="2016-12" db="EMBL/GenBank/DDBJ databases">
        <authorList>
            <person name="Le Fleche-Mateos A."/>
        </authorList>
    </citation>
    <scope>NUCLEOTIDE SEQUENCE</scope>
    <source>
        <strain evidence="11">213</strain>
    </source>
</reference>
<keyword evidence="12" id="KW-1185">Reference proteome</keyword>
<feature type="transmembrane region" description="Helical" evidence="8">
    <location>
        <begin position="36"/>
        <end position="56"/>
    </location>
</feature>
<dbReference type="Pfam" id="PF00528">
    <property type="entry name" value="BPD_transp_1"/>
    <property type="match status" value="1"/>
</dbReference>
<evidence type="ECO:0000256" key="8">
    <source>
        <dbReference type="RuleBase" id="RU363032"/>
    </source>
</evidence>
<keyword evidence="7 8" id="KW-0472">Membrane</keyword>
<feature type="domain" description="ABC transmembrane type-1" evidence="9">
    <location>
        <begin position="95"/>
        <end position="286"/>
    </location>
</feature>
<reference evidence="11 12" key="2">
    <citation type="journal article" date="2017" name="Int. J. Syst. Evol. Microbiol.">
        <title>Rouxiella badensis sp. nov. and Rouxiella silvae sp. nov. isolated from peat bog soil in Germany and emendation of the genus description.</title>
        <authorList>
            <person name="Le Fleche-Mateos A."/>
            <person name="Kugler J.H."/>
            <person name="Hansen S.H."/>
            <person name="Syldatk C."/>
            <person name="Hausmann R."/>
            <person name="Lomprez F."/>
            <person name="Vandenbogaert M."/>
            <person name="Manuguerra J.C."/>
            <person name="Grimont P.A."/>
        </authorList>
    </citation>
    <scope>NUCLEOTIDE SEQUENCE [LARGE SCALE GENOMIC DNA]</scope>
    <source>
        <strain evidence="11 12">213</strain>
    </source>
</reference>
<proteinExistence type="inferred from homology"/>
<evidence type="ECO:0000313" key="11">
    <source>
        <dbReference type="EMBL" id="ORJ20639.1"/>
    </source>
</evidence>
<dbReference type="Proteomes" id="UP000192722">
    <property type="component" value="Unassembled WGS sequence"/>
</dbReference>
<feature type="transmembrane region" description="Helical" evidence="8">
    <location>
        <begin position="265"/>
        <end position="286"/>
    </location>
</feature>
<evidence type="ECO:0000256" key="3">
    <source>
        <dbReference type="ARBA" id="ARBA00022475"/>
    </source>
</evidence>
<keyword evidence="6 8" id="KW-1133">Transmembrane helix</keyword>
<comment type="subcellular location">
    <subcellularLocation>
        <location evidence="1">Cell inner membrane</location>
        <topology evidence="1">Multi-pass membrane protein</topology>
    </subcellularLocation>
    <subcellularLocation>
        <location evidence="8">Cell membrane</location>
        <topology evidence="8">Multi-pass membrane protein</topology>
    </subcellularLocation>
</comment>
<keyword evidence="2 8" id="KW-0813">Transport</keyword>
<dbReference type="GO" id="GO:0005886">
    <property type="term" value="C:plasma membrane"/>
    <property type="evidence" value="ECO:0007669"/>
    <property type="project" value="UniProtKB-SubCell"/>
</dbReference>
<feature type="transmembrane region" description="Helical" evidence="8">
    <location>
        <begin position="168"/>
        <end position="188"/>
    </location>
</feature>
<keyword evidence="3" id="KW-1003">Cell membrane</keyword>
<organism evidence="10 13">
    <name type="scientific">Rouxiella silvae</name>
    <dbReference type="NCBI Taxonomy" id="1646373"/>
    <lineage>
        <taxon>Bacteria</taxon>
        <taxon>Pseudomonadati</taxon>
        <taxon>Pseudomonadota</taxon>
        <taxon>Gammaproteobacteria</taxon>
        <taxon>Enterobacterales</taxon>
        <taxon>Yersiniaceae</taxon>
        <taxon>Rouxiella</taxon>
    </lineage>
</organism>
<dbReference type="PANTHER" id="PTHR43744">
    <property type="entry name" value="ABC TRANSPORTER PERMEASE PROTEIN MG189-RELATED-RELATED"/>
    <property type="match status" value="1"/>
</dbReference>
<dbReference type="CDD" id="cd06261">
    <property type="entry name" value="TM_PBP2"/>
    <property type="match status" value="1"/>
</dbReference>
<dbReference type="Gene3D" id="1.10.3720.10">
    <property type="entry name" value="MetI-like"/>
    <property type="match status" value="1"/>
</dbReference>
<evidence type="ECO:0000256" key="2">
    <source>
        <dbReference type="ARBA" id="ARBA00022448"/>
    </source>
</evidence>
<evidence type="ECO:0000259" key="9">
    <source>
        <dbReference type="PROSITE" id="PS50928"/>
    </source>
</evidence>
<evidence type="ECO:0000313" key="13">
    <source>
        <dbReference type="Proteomes" id="UP000705283"/>
    </source>
</evidence>
<reference evidence="10" key="3">
    <citation type="submission" date="2020-11" db="EMBL/GenBank/DDBJ databases">
        <authorList>
            <person name="Lee S.D."/>
        </authorList>
    </citation>
    <scope>NUCLEOTIDE SEQUENCE</scope>
    <source>
        <strain evidence="10">SAP-2</strain>
    </source>
</reference>
<sequence>MSVETTPQPLLKKSVGSQTGARRGSLLLRRTSRMTLPILLCCAALLWLTPFIWMLSSAFSESSFSPNMASMLPRFPLTFDNFKQAWESADWLRLYANTLFFSFGTFLVQLVTITTAGYVFAYHEFRGKQALFYLLLIQLMIMPVIMMVPNMMILKQIGLLNTLTGTMMPYFASAFGVFLMRQAFLAIPREIEEAALMEGCRWWQVVFRVLIPMSWPAILAFATVSITYHWNEYLWPLMVLNDPDKQVLTVGLVSFAMGAESGGQWGLITAGTLMVCFPLMLAFVLFQKQFLKSFGFSGIK</sequence>
<reference evidence="10" key="4">
    <citation type="submission" date="2022-09" db="EMBL/GenBank/DDBJ databases">
        <title>Rouxiella aceris sp. nov., isolated from tree sap and emended description of the genus Rhouxiella.</title>
        <authorList>
            <person name="Kim I.S."/>
        </authorList>
    </citation>
    <scope>NUCLEOTIDE SEQUENCE</scope>
    <source>
        <strain evidence="10">SAP-2</strain>
    </source>
</reference>
<evidence type="ECO:0000256" key="1">
    <source>
        <dbReference type="ARBA" id="ARBA00004429"/>
    </source>
</evidence>
<comment type="similarity">
    <text evidence="8">Belongs to the binding-protein-dependent transport system permease family.</text>
</comment>
<dbReference type="PANTHER" id="PTHR43744:SF3">
    <property type="entry name" value="LACTOSE TRANSPORT SYSTEM PERMEASE PROTEIN LACG"/>
    <property type="match status" value="1"/>
</dbReference>
<gene>
    <name evidence="11" type="ORF">BS639_14005</name>
    <name evidence="10" type="ORF">ITX54_04820</name>
</gene>
<dbReference type="EMBL" id="MRWD01000032">
    <property type="protein sequence ID" value="ORJ20639.1"/>
    <property type="molecule type" value="Genomic_DNA"/>
</dbReference>
<evidence type="ECO:0000256" key="4">
    <source>
        <dbReference type="ARBA" id="ARBA00022519"/>
    </source>
</evidence>
<comment type="caution">
    <text evidence="10">The sequence shown here is derived from an EMBL/GenBank/DDBJ whole genome shotgun (WGS) entry which is preliminary data.</text>
</comment>
<dbReference type="PROSITE" id="PS50928">
    <property type="entry name" value="ABC_TM1"/>
    <property type="match status" value="1"/>
</dbReference>
<accession>A0AA41BVG9</accession>
<evidence type="ECO:0000313" key="12">
    <source>
        <dbReference type="Proteomes" id="UP000192722"/>
    </source>
</evidence>
<dbReference type="InterPro" id="IPR035906">
    <property type="entry name" value="MetI-like_sf"/>
</dbReference>
<dbReference type="Proteomes" id="UP000705283">
    <property type="component" value="Unassembled WGS sequence"/>
</dbReference>
<dbReference type="InterPro" id="IPR000515">
    <property type="entry name" value="MetI-like"/>
</dbReference>
<evidence type="ECO:0000256" key="5">
    <source>
        <dbReference type="ARBA" id="ARBA00022692"/>
    </source>
</evidence>
<dbReference type="EMBL" id="JADMKS010000002">
    <property type="protein sequence ID" value="MBF6635986.1"/>
    <property type="molecule type" value="Genomic_DNA"/>
</dbReference>
<feature type="transmembrane region" description="Helical" evidence="8">
    <location>
        <begin position="209"/>
        <end position="230"/>
    </location>
</feature>
<feature type="transmembrane region" description="Helical" evidence="8">
    <location>
        <begin position="130"/>
        <end position="148"/>
    </location>
</feature>
<evidence type="ECO:0000256" key="7">
    <source>
        <dbReference type="ARBA" id="ARBA00023136"/>
    </source>
</evidence>
<name>A0AA41BVG9_9GAMM</name>